<keyword evidence="1" id="KW-0812">Transmembrane</keyword>
<dbReference type="GO" id="GO:0016020">
    <property type="term" value="C:membrane"/>
    <property type="evidence" value="ECO:0007669"/>
    <property type="project" value="InterPro"/>
</dbReference>
<dbReference type="Proteomes" id="UP000249364">
    <property type="component" value="Unassembled WGS sequence"/>
</dbReference>
<evidence type="ECO:0000256" key="1">
    <source>
        <dbReference type="SAM" id="Phobius"/>
    </source>
</evidence>
<feature type="transmembrane region" description="Helical" evidence="1">
    <location>
        <begin position="184"/>
        <end position="203"/>
    </location>
</feature>
<name>A0A2W7PQB3_9RHOB</name>
<dbReference type="GO" id="GO:0010468">
    <property type="term" value="P:regulation of gene expression"/>
    <property type="evidence" value="ECO:0007669"/>
    <property type="project" value="InterPro"/>
</dbReference>
<dbReference type="Pfam" id="PF05145">
    <property type="entry name" value="AbrB"/>
    <property type="match status" value="1"/>
</dbReference>
<keyword evidence="1" id="KW-0472">Membrane</keyword>
<dbReference type="PANTHER" id="PTHR38457:SF1">
    <property type="entry name" value="REGULATOR ABRB-RELATED"/>
    <property type="match status" value="1"/>
</dbReference>
<dbReference type="InterPro" id="IPR007820">
    <property type="entry name" value="AbrB_fam"/>
</dbReference>
<dbReference type="EMBL" id="QKZQ01000017">
    <property type="protein sequence ID" value="PZX38288.1"/>
    <property type="molecule type" value="Genomic_DNA"/>
</dbReference>
<feature type="transmembrane region" description="Helical" evidence="1">
    <location>
        <begin position="233"/>
        <end position="253"/>
    </location>
</feature>
<feature type="transmembrane region" description="Helical" evidence="1">
    <location>
        <begin position="91"/>
        <end position="112"/>
    </location>
</feature>
<sequence length="354" mass="37487">MALRDAIGRVGHIGVIFAGALVFGLVAQWLRFPLPWMLGAMLFATTVRMLELPVRIPVQTRQLGQVLVASSVGLSFSPEALQVMGTLLAPMVMAAIVTIFLGFGVAAVLMWLTKVEAVTAILASLPMGPVESAVLAEKHKVPPGPIVFAQTLRIIFLVVLIPPLIVLLDGSVSDPVAVLRNVEWSVNGSLILFAFGLAGSLIAHRLGMGNPFFIGALAGAAISAALSLPITPFPYPVLACAQVFLGIWLGAVFDRNLIRRARGFIPGSILTSLLMVCLCAAMGGTLSYLTGQPWQVMVLATAPGSVTEMALTAKILQEGLALVTAFHLVRIFIILPFAPLIIGWSARVSARWGL</sequence>
<feature type="transmembrane region" description="Helical" evidence="1">
    <location>
        <begin position="154"/>
        <end position="172"/>
    </location>
</feature>
<reference evidence="2 3" key="1">
    <citation type="submission" date="2018-06" db="EMBL/GenBank/DDBJ databases">
        <title>Genomic Encyclopedia of Archaeal and Bacterial Type Strains, Phase II (KMG-II): from individual species to whole genera.</title>
        <authorList>
            <person name="Goeker M."/>
        </authorList>
    </citation>
    <scope>NUCLEOTIDE SEQUENCE [LARGE SCALE GENOMIC DNA]</scope>
    <source>
        <strain evidence="2 3">DSM 13087</strain>
    </source>
</reference>
<feature type="transmembrane region" description="Helical" evidence="1">
    <location>
        <begin position="265"/>
        <end position="288"/>
    </location>
</feature>
<proteinExistence type="predicted"/>
<evidence type="ECO:0000313" key="3">
    <source>
        <dbReference type="Proteomes" id="UP000249364"/>
    </source>
</evidence>
<dbReference type="RefSeq" id="WP_111361356.1">
    <property type="nucleotide sequence ID" value="NZ_QKZQ01000017.1"/>
</dbReference>
<keyword evidence="3" id="KW-1185">Reference proteome</keyword>
<organism evidence="2 3">
    <name type="scientific">Roseinatronobacter thiooxidans</name>
    <dbReference type="NCBI Taxonomy" id="121821"/>
    <lineage>
        <taxon>Bacteria</taxon>
        <taxon>Pseudomonadati</taxon>
        <taxon>Pseudomonadota</taxon>
        <taxon>Alphaproteobacteria</taxon>
        <taxon>Rhodobacterales</taxon>
        <taxon>Paracoccaceae</taxon>
        <taxon>Roseinatronobacter</taxon>
    </lineage>
</organism>
<evidence type="ECO:0008006" key="4">
    <source>
        <dbReference type="Google" id="ProtNLM"/>
    </source>
</evidence>
<feature type="transmembrane region" description="Helical" evidence="1">
    <location>
        <begin position="210"/>
        <end position="227"/>
    </location>
</feature>
<keyword evidence="1" id="KW-1133">Transmembrane helix</keyword>
<dbReference type="AlphaFoldDB" id="A0A2W7PQB3"/>
<dbReference type="PANTHER" id="PTHR38457">
    <property type="entry name" value="REGULATOR ABRB-RELATED"/>
    <property type="match status" value="1"/>
</dbReference>
<dbReference type="OrthoDB" id="7157734at2"/>
<gene>
    <name evidence="2" type="ORF">LY56_02991</name>
</gene>
<comment type="caution">
    <text evidence="2">The sequence shown here is derived from an EMBL/GenBank/DDBJ whole genome shotgun (WGS) entry which is preliminary data.</text>
</comment>
<feature type="transmembrane region" description="Helical" evidence="1">
    <location>
        <begin position="12"/>
        <end position="30"/>
    </location>
</feature>
<feature type="transmembrane region" description="Helical" evidence="1">
    <location>
        <begin position="320"/>
        <end position="344"/>
    </location>
</feature>
<dbReference type="PIRSF" id="PIRSF038991">
    <property type="entry name" value="Protein_AbrB"/>
    <property type="match status" value="1"/>
</dbReference>
<protein>
    <recommendedName>
        <fullName evidence="4">Ammonia monooxygenase</fullName>
    </recommendedName>
</protein>
<accession>A0A2W7PQB3</accession>
<evidence type="ECO:0000313" key="2">
    <source>
        <dbReference type="EMBL" id="PZX38288.1"/>
    </source>
</evidence>